<reference evidence="3" key="1">
    <citation type="journal article" date="2017" name="Front. Plant Sci.">
        <title>Climate Clever Clovers: New Paradigm to Reduce the Environmental Footprint of Ruminants by Breeding Low Methanogenic Forages Utilizing Haplotype Variation.</title>
        <authorList>
            <person name="Kaur P."/>
            <person name="Appels R."/>
            <person name="Bayer P.E."/>
            <person name="Keeble-Gagnere G."/>
            <person name="Wang J."/>
            <person name="Hirakawa H."/>
            <person name="Shirasawa K."/>
            <person name="Vercoe P."/>
            <person name="Stefanova K."/>
            <person name="Durmic Z."/>
            <person name="Nichols P."/>
            <person name="Revell C."/>
            <person name="Isobe S.N."/>
            <person name="Edwards D."/>
            <person name="Erskine W."/>
        </authorList>
    </citation>
    <scope>NUCLEOTIDE SEQUENCE [LARGE SCALE GENOMIC DNA]</scope>
    <source>
        <strain evidence="3">cv. Daliak</strain>
    </source>
</reference>
<proteinExistence type="predicted"/>
<dbReference type="Proteomes" id="UP000242715">
    <property type="component" value="Unassembled WGS sequence"/>
</dbReference>
<protein>
    <submittedName>
        <fullName evidence="2">Uncharacterized protein</fullName>
    </submittedName>
</protein>
<evidence type="ECO:0000313" key="2">
    <source>
        <dbReference type="EMBL" id="GAU17995.1"/>
    </source>
</evidence>
<sequence length="90" mass="10123">MINNSTEYFDMGAGVPTLVISLIHLKGRVELPSYPDDLVVSDADKDPSNQIPCDSKTKHSDNKRKKTGIPWTEEEHRVDMLECQNHGESL</sequence>
<dbReference type="EMBL" id="DF973178">
    <property type="protein sequence ID" value="GAU17995.1"/>
    <property type="molecule type" value="Genomic_DNA"/>
</dbReference>
<evidence type="ECO:0000256" key="1">
    <source>
        <dbReference type="SAM" id="MobiDB-lite"/>
    </source>
</evidence>
<dbReference type="AlphaFoldDB" id="A0A2Z6MNZ2"/>
<accession>A0A2Z6MNZ2</accession>
<feature type="region of interest" description="Disordered" evidence="1">
    <location>
        <begin position="40"/>
        <end position="73"/>
    </location>
</feature>
<evidence type="ECO:0000313" key="3">
    <source>
        <dbReference type="Proteomes" id="UP000242715"/>
    </source>
</evidence>
<organism evidence="2 3">
    <name type="scientific">Trifolium subterraneum</name>
    <name type="common">Subterranean clover</name>
    <dbReference type="NCBI Taxonomy" id="3900"/>
    <lineage>
        <taxon>Eukaryota</taxon>
        <taxon>Viridiplantae</taxon>
        <taxon>Streptophyta</taxon>
        <taxon>Embryophyta</taxon>
        <taxon>Tracheophyta</taxon>
        <taxon>Spermatophyta</taxon>
        <taxon>Magnoliopsida</taxon>
        <taxon>eudicotyledons</taxon>
        <taxon>Gunneridae</taxon>
        <taxon>Pentapetalae</taxon>
        <taxon>rosids</taxon>
        <taxon>fabids</taxon>
        <taxon>Fabales</taxon>
        <taxon>Fabaceae</taxon>
        <taxon>Papilionoideae</taxon>
        <taxon>50 kb inversion clade</taxon>
        <taxon>NPAAA clade</taxon>
        <taxon>Hologalegina</taxon>
        <taxon>IRL clade</taxon>
        <taxon>Trifolieae</taxon>
        <taxon>Trifolium</taxon>
    </lineage>
</organism>
<keyword evidence="3" id="KW-1185">Reference proteome</keyword>
<name>A0A2Z6MNZ2_TRISU</name>
<gene>
    <name evidence="2" type="ORF">TSUD_51040</name>
</gene>